<reference evidence="2 3" key="1">
    <citation type="submission" date="2020-12" db="EMBL/GenBank/DDBJ databases">
        <title>Metabolic potential, ecology and presence of endohyphal bacteria is reflected in genomic diversity of Mucoromycotina.</title>
        <authorList>
            <person name="Muszewska A."/>
            <person name="Okrasinska A."/>
            <person name="Steczkiewicz K."/>
            <person name="Drgas O."/>
            <person name="Orlowska M."/>
            <person name="Perlinska-Lenart U."/>
            <person name="Aleksandrzak-Piekarczyk T."/>
            <person name="Szatraj K."/>
            <person name="Zielenkiewicz U."/>
            <person name="Pilsyk S."/>
            <person name="Malc E."/>
            <person name="Mieczkowski P."/>
            <person name="Kruszewska J.S."/>
            <person name="Biernat P."/>
            <person name="Pawlowska J."/>
        </authorList>
    </citation>
    <scope>NUCLEOTIDE SEQUENCE [LARGE SCALE GENOMIC DNA]</scope>
    <source>
        <strain evidence="2 3">CBS 142.35</strain>
    </source>
</reference>
<proteinExistence type="predicted"/>
<evidence type="ECO:0000313" key="2">
    <source>
        <dbReference type="EMBL" id="KAG2218470.1"/>
    </source>
</evidence>
<sequence>MYFTDSTNDVLSVEETRCHSNMRRHQGVSSNEADETEGSREEYEDESRDDANNGMVEPFGWGTSWQESYRDMLDSKSGVLGFNIEWIEVEKYINRWVLHGADGRDEKVYNPVRKSLSSQVGDTWIKSISSDSSSVGFPTGEN</sequence>
<name>A0A8H7RX68_9FUNG</name>
<feature type="compositionally biased region" description="Acidic residues" evidence="1">
    <location>
        <begin position="32"/>
        <end position="48"/>
    </location>
</feature>
<dbReference type="Proteomes" id="UP000646827">
    <property type="component" value="Unassembled WGS sequence"/>
</dbReference>
<gene>
    <name evidence="2" type="ORF">INT45_003014</name>
</gene>
<dbReference type="AlphaFoldDB" id="A0A8H7RX68"/>
<dbReference type="EMBL" id="JAEPRB010000228">
    <property type="protein sequence ID" value="KAG2218470.1"/>
    <property type="molecule type" value="Genomic_DNA"/>
</dbReference>
<evidence type="ECO:0000256" key="1">
    <source>
        <dbReference type="SAM" id="MobiDB-lite"/>
    </source>
</evidence>
<organism evidence="2 3">
    <name type="scientific">Circinella minor</name>
    <dbReference type="NCBI Taxonomy" id="1195481"/>
    <lineage>
        <taxon>Eukaryota</taxon>
        <taxon>Fungi</taxon>
        <taxon>Fungi incertae sedis</taxon>
        <taxon>Mucoromycota</taxon>
        <taxon>Mucoromycotina</taxon>
        <taxon>Mucoromycetes</taxon>
        <taxon>Mucorales</taxon>
        <taxon>Lichtheimiaceae</taxon>
        <taxon>Circinella</taxon>
    </lineage>
</organism>
<feature type="region of interest" description="Disordered" evidence="1">
    <location>
        <begin position="14"/>
        <end position="58"/>
    </location>
</feature>
<accession>A0A8H7RX68</accession>
<keyword evidence="3" id="KW-1185">Reference proteome</keyword>
<comment type="caution">
    <text evidence="2">The sequence shown here is derived from an EMBL/GenBank/DDBJ whole genome shotgun (WGS) entry which is preliminary data.</text>
</comment>
<evidence type="ECO:0000313" key="3">
    <source>
        <dbReference type="Proteomes" id="UP000646827"/>
    </source>
</evidence>
<protein>
    <submittedName>
        <fullName evidence="2">Uncharacterized protein</fullName>
    </submittedName>
</protein>